<reference evidence="1 2" key="1">
    <citation type="journal article" date="2019" name="Syst. Appl. Microbiol.">
        <title>New species of pathogenic Pseudomonas isolated from citrus in Tunisia: Proposal of Pseudomonas kairouanensis sp. nov. and Pseudomonas nabeulensis sp. nov.</title>
        <authorList>
            <person name="Oueslati M."/>
            <person name="Mulet M."/>
            <person name="Gomila M."/>
            <person name="Berge O."/>
            <person name="Hajlaoui M.R."/>
            <person name="Lalucat J."/>
            <person name="Sadfi-Zouaoui N."/>
            <person name="Garcia-Valdes E."/>
        </authorList>
    </citation>
    <scope>NUCLEOTIDE SEQUENCE [LARGE SCALE GENOMIC DNA]</scope>
    <source>
        <strain evidence="1 2">E10B</strain>
    </source>
</reference>
<dbReference type="EMBL" id="QUZT01000024">
    <property type="protein sequence ID" value="TFY93317.1"/>
    <property type="molecule type" value="Genomic_DNA"/>
</dbReference>
<evidence type="ECO:0000313" key="2">
    <source>
        <dbReference type="Proteomes" id="UP000297734"/>
    </source>
</evidence>
<comment type="caution">
    <text evidence="1">The sequence shown here is derived from an EMBL/GenBank/DDBJ whole genome shotgun (WGS) entry which is preliminary data.</text>
</comment>
<sequence length="733" mass="82398">MIMPDSLSPTSPVDPLQLRISQLFALRPTLQALAITQTQFDEHPEHVLEYYAEQLIDFFCGSDSAAGSRWWQLAQLLAQRLRKVLRKKIDPISLSMLQTVLTYPDSGERTPTLEAYGVHRHNGLGLAIVGVDHTLVFTLSHGLETFVANPHADWLANAERLEHDVFEGWALCALEAVLQRIDAIDLDAVARLDQLDQQLAWVTRFCDLFLPDPQPLHASLPTWLQEAPVAGRLAYSKLLAATAGVHQKYCTKPVLDKLPQDDAAHQACDVRNKALQLRRIALEYSLQGMAGVNLDGYERLRAALRTYATHRHWHGEPMGFRRLLDESGYVVGAQHDGAGPWLVFRPGSAQVFQQVTTPPEASPAFVETSAVLPALPEDEQPEWRTDPGLMRTVALWLVYPKAWPAGEPTQATLHYKRLDASWAGARGALSALQRHRLGALAHPLRVGTLIHEGINRGLHLFNNLLIFNKDENHFHVLSHNRFNTVINLNVYEHSLAGGPPIARTVDDVWEIQGAPRFKRELDGLSVRARKAFDSARALLAQMNSAQTVQPTLLPVEIEEQFVRNARALDDAAARLKQFTQRRSIAESDELTVQLQARAVQLRIEGRQRRINSVRLSQAPTVADVHYLLEQRAACIRRLNGRVEETIDGVVDYLQEYEVLDLTDGHRPLWYAHFHYPALHSAPDQPSRAHLKRADQRRLGRVYEQAERDAGRSTQVYRGPIATPAGRQLFLSII</sequence>
<proteinExistence type="predicted"/>
<evidence type="ECO:0000313" key="1">
    <source>
        <dbReference type="EMBL" id="TFY93317.1"/>
    </source>
</evidence>
<name>A0A4Z0B442_9PSED</name>
<organism evidence="1 2">
    <name type="scientific">Pseudomonas nabeulensis</name>
    <dbReference type="NCBI Taxonomy" id="2293833"/>
    <lineage>
        <taxon>Bacteria</taxon>
        <taxon>Pseudomonadati</taxon>
        <taxon>Pseudomonadota</taxon>
        <taxon>Gammaproteobacteria</taxon>
        <taxon>Pseudomonadales</taxon>
        <taxon>Pseudomonadaceae</taxon>
        <taxon>Pseudomonas</taxon>
    </lineage>
</organism>
<gene>
    <name evidence="1" type="ORF">DYL61_14485</name>
</gene>
<dbReference type="Proteomes" id="UP000297734">
    <property type="component" value="Unassembled WGS sequence"/>
</dbReference>
<dbReference type="AlphaFoldDB" id="A0A4Z0B442"/>
<keyword evidence="2" id="KW-1185">Reference proteome</keyword>
<protein>
    <submittedName>
        <fullName evidence="1">Uncharacterized protein</fullName>
    </submittedName>
</protein>
<accession>A0A4Z0B442</accession>